<sequence>MSNTSKNQSGNDPNANRQVAPGSAPIDKTSPDGNINRSEAKHVGGASPSSAGSPEANRSTTGQHGGNHGNDRDNRNEQPAAGENAKGSSNRGGQPSADQRNQGGGQDSEKKQNQSQAKGESDYYANGSLSRSSANDGGTIEDSQNQ</sequence>
<feature type="region of interest" description="Disordered" evidence="1">
    <location>
        <begin position="1"/>
        <end position="146"/>
    </location>
</feature>
<name>A0A3B7QRX6_9BACT</name>
<gene>
    <name evidence="2" type="ORF">D3Y59_00860</name>
</gene>
<dbReference type="Proteomes" id="UP000262802">
    <property type="component" value="Chromosome"/>
</dbReference>
<keyword evidence="3" id="KW-1185">Reference proteome</keyword>
<organism evidence="2 3">
    <name type="scientific">Hymenobacter oligotrophus</name>
    <dbReference type="NCBI Taxonomy" id="2319843"/>
    <lineage>
        <taxon>Bacteria</taxon>
        <taxon>Pseudomonadati</taxon>
        <taxon>Bacteroidota</taxon>
        <taxon>Cytophagia</taxon>
        <taxon>Cytophagales</taxon>
        <taxon>Hymenobacteraceae</taxon>
        <taxon>Hymenobacter</taxon>
    </lineage>
</organism>
<dbReference type="AlphaFoldDB" id="A0A3B7QRX6"/>
<feature type="compositionally biased region" description="Low complexity" evidence="1">
    <location>
        <begin position="44"/>
        <end position="54"/>
    </location>
</feature>
<feature type="compositionally biased region" description="Polar residues" evidence="1">
    <location>
        <begin position="127"/>
        <end position="146"/>
    </location>
</feature>
<feature type="compositionally biased region" description="Polar residues" evidence="1">
    <location>
        <begin position="1"/>
        <end position="17"/>
    </location>
</feature>
<evidence type="ECO:0000256" key="1">
    <source>
        <dbReference type="SAM" id="MobiDB-lite"/>
    </source>
</evidence>
<reference evidence="2 3" key="1">
    <citation type="submission" date="2018-09" db="EMBL/GenBank/DDBJ databases">
        <title>Hymenobacter medium sp. nov., isolated from R2A medium.</title>
        <authorList>
            <person name="Yingchao G."/>
        </authorList>
    </citation>
    <scope>NUCLEOTIDE SEQUENCE [LARGE SCALE GENOMIC DNA]</scope>
    <source>
        <strain evidence="3">sh-6</strain>
    </source>
</reference>
<dbReference type="EMBL" id="CP032317">
    <property type="protein sequence ID" value="AYA35728.1"/>
    <property type="molecule type" value="Genomic_DNA"/>
</dbReference>
<dbReference type="OrthoDB" id="886142at2"/>
<dbReference type="RefSeq" id="WP_119443319.1">
    <property type="nucleotide sequence ID" value="NZ_CP032317.1"/>
</dbReference>
<evidence type="ECO:0000313" key="2">
    <source>
        <dbReference type="EMBL" id="AYA35728.1"/>
    </source>
</evidence>
<proteinExistence type="predicted"/>
<protein>
    <submittedName>
        <fullName evidence="2">Uncharacterized protein</fullName>
    </submittedName>
</protein>
<accession>A0A3B7QRX6</accession>
<feature type="compositionally biased region" description="Polar residues" evidence="1">
    <location>
        <begin position="86"/>
        <end position="101"/>
    </location>
</feature>
<evidence type="ECO:0000313" key="3">
    <source>
        <dbReference type="Proteomes" id="UP000262802"/>
    </source>
</evidence>
<dbReference type="KEGG" id="hyh:D3Y59_00860"/>